<reference evidence="2 3" key="1">
    <citation type="submission" date="2007-06" db="EMBL/GenBank/DDBJ databases">
        <authorList>
            <person name="Shimkets L."/>
            <person name="Ferriera S."/>
            <person name="Johnson J."/>
            <person name="Kravitz S."/>
            <person name="Beeson K."/>
            <person name="Sutton G."/>
            <person name="Rogers Y.-H."/>
            <person name="Friedman R."/>
            <person name="Frazier M."/>
            <person name="Venter J.C."/>
        </authorList>
    </citation>
    <scope>NUCLEOTIDE SEQUENCE [LARGE SCALE GENOMIC DNA]</scope>
    <source>
        <strain evidence="2 3">SIR-1</strain>
    </source>
</reference>
<feature type="compositionally biased region" description="Low complexity" evidence="1">
    <location>
        <begin position="94"/>
        <end position="107"/>
    </location>
</feature>
<feature type="region of interest" description="Disordered" evidence="1">
    <location>
        <begin position="55"/>
        <end position="114"/>
    </location>
</feature>
<sequence>MRLTTCPSCDRHVRADAGACPFCAQVLPEPASRRAARVGAIIAGVATVSAMTGCPRAATKYGAPPPMPEDRMSTDDEDGADEAAAPTPEEPAAEEQPAPDEQPAADEPAVETPD</sequence>
<dbReference type="AlphaFoldDB" id="A6GKF3"/>
<comment type="caution">
    <text evidence="2">The sequence shown here is derived from an EMBL/GenBank/DDBJ whole genome shotgun (WGS) entry which is preliminary data.</text>
</comment>
<name>A6GKF3_9BACT</name>
<dbReference type="RefSeq" id="WP_006977189.1">
    <property type="nucleotide sequence ID" value="NZ_ABCS01000193.1"/>
</dbReference>
<organism evidence="2 3">
    <name type="scientific">Plesiocystis pacifica SIR-1</name>
    <dbReference type="NCBI Taxonomy" id="391625"/>
    <lineage>
        <taxon>Bacteria</taxon>
        <taxon>Pseudomonadati</taxon>
        <taxon>Myxococcota</taxon>
        <taxon>Polyangia</taxon>
        <taxon>Nannocystales</taxon>
        <taxon>Nannocystaceae</taxon>
        <taxon>Plesiocystis</taxon>
    </lineage>
</organism>
<evidence type="ECO:0000313" key="2">
    <source>
        <dbReference type="EMBL" id="EDM73655.1"/>
    </source>
</evidence>
<dbReference type="Proteomes" id="UP000005801">
    <property type="component" value="Unassembled WGS sequence"/>
</dbReference>
<evidence type="ECO:0000256" key="1">
    <source>
        <dbReference type="SAM" id="MobiDB-lite"/>
    </source>
</evidence>
<gene>
    <name evidence="2" type="ORF">PPSIR1_02683</name>
</gene>
<dbReference type="EMBL" id="ABCS01000193">
    <property type="protein sequence ID" value="EDM73655.1"/>
    <property type="molecule type" value="Genomic_DNA"/>
</dbReference>
<keyword evidence="3" id="KW-1185">Reference proteome</keyword>
<protein>
    <submittedName>
        <fullName evidence="2">Uncharacterized protein</fullName>
    </submittedName>
</protein>
<accession>A6GKF3</accession>
<proteinExistence type="predicted"/>
<evidence type="ECO:0000313" key="3">
    <source>
        <dbReference type="Proteomes" id="UP000005801"/>
    </source>
</evidence>